<keyword evidence="3" id="KW-1185">Reference proteome</keyword>
<sequence>MRTVYATALEVGDESDVSISLNYVGRWIQDWYRRQRLSIDVFQSLGEGDLTVSPAEGHQLSIRHHATKEAPSEQLVDLRWAYPDQYDKSLGWVIALSLLKQGDGLLLSVELAVTGLQLVIAPTSIKLGSPRVIRDLSRLRSIRLQGHPYSLTPELVGAEHVDLLVSELTDSTRPYPIVLVSRRVQDDVPMTNSNELAERLAGVAKVYELADKWAAFRLTEEVGKTLSCFGGAVRLYWPRFHDEADPFTHPLWMPWQFKDADATDRTLGQLCNMVFDAASFRHVEPLAISRIRSAAEREAREAARKSGAKSEDELLDDLIEMEQKLKAIEATNAELLQENKTLRENAAALVAHATWKDLTPPTSQAPAVVPEPVVPTSVEEAVRQAEARSKNVRFLPSAHSSASASPYKQPERVQEALAALEEVASIWGETIGSGKAGGSLRQLFKARGFDYADDVSQTSKGKWGGEYTATYNGQEMDISPHITLGAKQPDTCLSIHWAWHKDEKVALVAHVGRHKTNTKT</sequence>
<feature type="coiled-coil region" evidence="1">
    <location>
        <begin position="311"/>
        <end position="352"/>
    </location>
</feature>
<dbReference type="AlphaFoldDB" id="A0A328YTU3"/>
<comment type="caution">
    <text evidence="2">The sequence shown here is derived from an EMBL/GenBank/DDBJ whole genome shotgun (WGS) entry which is preliminary data.</text>
</comment>
<evidence type="ECO:0000313" key="2">
    <source>
        <dbReference type="EMBL" id="RAR76225.1"/>
    </source>
</evidence>
<proteinExistence type="predicted"/>
<accession>A0A328YTU3</accession>
<protein>
    <submittedName>
        <fullName evidence="2">Uncharacterized protein</fullName>
    </submittedName>
</protein>
<evidence type="ECO:0000313" key="3">
    <source>
        <dbReference type="Proteomes" id="UP000248856"/>
    </source>
</evidence>
<organism evidence="2 3">
    <name type="scientific">Paracidovorax anthurii</name>
    <dbReference type="NCBI Taxonomy" id="78229"/>
    <lineage>
        <taxon>Bacteria</taxon>
        <taxon>Pseudomonadati</taxon>
        <taxon>Pseudomonadota</taxon>
        <taxon>Betaproteobacteria</taxon>
        <taxon>Burkholderiales</taxon>
        <taxon>Comamonadaceae</taxon>
        <taxon>Paracidovorax</taxon>
    </lineage>
</organism>
<dbReference type="RefSeq" id="WP_111880966.1">
    <property type="nucleotide sequence ID" value="NZ_CBCSGC010000067.1"/>
</dbReference>
<dbReference type="EMBL" id="QLTA01000052">
    <property type="protein sequence ID" value="RAR76225.1"/>
    <property type="molecule type" value="Genomic_DNA"/>
</dbReference>
<name>A0A328YTU3_9BURK</name>
<keyword evidence="1" id="KW-0175">Coiled coil</keyword>
<gene>
    <name evidence="2" type="ORF">AX018_105234</name>
</gene>
<reference evidence="2 3" key="1">
    <citation type="submission" date="2018-06" db="EMBL/GenBank/DDBJ databases">
        <title>Genomic Encyclopedia of Archaeal and Bacterial Type Strains, Phase II (KMG-II): from individual species to whole genera.</title>
        <authorList>
            <person name="Goeker M."/>
        </authorList>
    </citation>
    <scope>NUCLEOTIDE SEQUENCE [LARGE SCALE GENOMIC DNA]</scope>
    <source>
        <strain evidence="2 3">CFPB 3232</strain>
    </source>
</reference>
<dbReference type="OrthoDB" id="6003563at2"/>
<evidence type="ECO:0000256" key="1">
    <source>
        <dbReference type="SAM" id="Coils"/>
    </source>
</evidence>
<dbReference type="Proteomes" id="UP000248856">
    <property type="component" value="Unassembled WGS sequence"/>
</dbReference>